<gene>
    <name evidence="1" type="ORF">OKA104_LOCUS48115</name>
</gene>
<sequence length="68" mass="7718">MTNVLHQPSLTEGLTLLGWKLKRDAEIQERKNEANFECEVEPTSTSYAAFEYMSTADDDYDPYAGLNV</sequence>
<proteinExistence type="predicted"/>
<dbReference type="AlphaFoldDB" id="A0A820KCB2"/>
<dbReference type="Proteomes" id="UP000663881">
    <property type="component" value="Unassembled WGS sequence"/>
</dbReference>
<name>A0A820KCB2_9BILA</name>
<protein>
    <submittedName>
        <fullName evidence="1">Uncharacterized protein</fullName>
    </submittedName>
</protein>
<accession>A0A820KCB2</accession>
<comment type="caution">
    <text evidence="1">The sequence shown here is derived from an EMBL/GenBank/DDBJ whole genome shotgun (WGS) entry which is preliminary data.</text>
</comment>
<feature type="non-terminal residue" evidence="1">
    <location>
        <position position="68"/>
    </location>
</feature>
<dbReference type="EMBL" id="CAJOAY010020249">
    <property type="protein sequence ID" value="CAF4337717.1"/>
    <property type="molecule type" value="Genomic_DNA"/>
</dbReference>
<evidence type="ECO:0000313" key="2">
    <source>
        <dbReference type="Proteomes" id="UP000663881"/>
    </source>
</evidence>
<organism evidence="1 2">
    <name type="scientific">Adineta steineri</name>
    <dbReference type="NCBI Taxonomy" id="433720"/>
    <lineage>
        <taxon>Eukaryota</taxon>
        <taxon>Metazoa</taxon>
        <taxon>Spiralia</taxon>
        <taxon>Gnathifera</taxon>
        <taxon>Rotifera</taxon>
        <taxon>Eurotatoria</taxon>
        <taxon>Bdelloidea</taxon>
        <taxon>Adinetida</taxon>
        <taxon>Adinetidae</taxon>
        <taxon>Adineta</taxon>
    </lineage>
</organism>
<evidence type="ECO:0000313" key="1">
    <source>
        <dbReference type="EMBL" id="CAF4337717.1"/>
    </source>
</evidence>
<reference evidence="1" key="1">
    <citation type="submission" date="2021-02" db="EMBL/GenBank/DDBJ databases">
        <authorList>
            <person name="Nowell W R."/>
        </authorList>
    </citation>
    <scope>NUCLEOTIDE SEQUENCE</scope>
</reference>